<dbReference type="GO" id="GO:0003735">
    <property type="term" value="F:structural constituent of ribosome"/>
    <property type="evidence" value="ECO:0007669"/>
    <property type="project" value="InterPro"/>
</dbReference>
<evidence type="ECO:0000256" key="6">
    <source>
        <dbReference type="ARBA" id="ARBA00037226"/>
    </source>
</evidence>
<dbReference type="HAMAP" id="MF_01366">
    <property type="entry name" value="Ribosomal_uL13"/>
    <property type="match status" value="1"/>
</dbReference>
<reference evidence="9" key="1">
    <citation type="submission" date="2021-03" db="EMBL/GenBank/DDBJ databases">
        <authorList>
            <person name="Tagirdzhanova G."/>
        </authorList>
    </citation>
    <scope>NUCLEOTIDE SEQUENCE</scope>
</reference>
<dbReference type="GO" id="GO:0003729">
    <property type="term" value="F:mRNA binding"/>
    <property type="evidence" value="ECO:0007669"/>
    <property type="project" value="TreeGrafter"/>
</dbReference>
<evidence type="ECO:0000313" key="9">
    <source>
        <dbReference type="EMBL" id="CAF9922473.1"/>
    </source>
</evidence>
<evidence type="ECO:0000256" key="1">
    <source>
        <dbReference type="ARBA" id="ARBA00004173"/>
    </source>
</evidence>
<dbReference type="PANTHER" id="PTHR11545">
    <property type="entry name" value="RIBOSOMAL PROTEIN L13"/>
    <property type="match status" value="1"/>
</dbReference>
<feature type="region of interest" description="Disordered" evidence="8">
    <location>
        <begin position="165"/>
        <end position="184"/>
    </location>
</feature>
<comment type="similarity">
    <text evidence="2">Belongs to the universal ribosomal protein uL13 family.</text>
</comment>
<dbReference type="Gene3D" id="3.90.1180.10">
    <property type="entry name" value="Ribosomal protein L13"/>
    <property type="match status" value="1"/>
</dbReference>
<keyword evidence="3" id="KW-0689">Ribosomal protein</keyword>
<evidence type="ECO:0000256" key="4">
    <source>
        <dbReference type="ARBA" id="ARBA00023128"/>
    </source>
</evidence>
<dbReference type="GO" id="GO:0017148">
    <property type="term" value="P:negative regulation of translation"/>
    <property type="evidence" value="ECO:0007669"/>
    <property type="project" value="TreeGrafter"/>
</dbReference>
<evidence type="ECO:0000256" key="7">
    <source>
        <dbReference type="ARBA" id="ARBA00068950"/>
    </source>
</evidence>
<dbReference type="EMBL" id="CAJPDQ010000018">
    <property type="protein sequence ID" value="CAF9922473.1"/>
    <property type="molecule type" value="Genomic_DNA"/>
</dbReference>
<sequence length="184" mass="20526">MSQTVGKTRLAYTRLWHHTSLSAPTTPSLGRLASRIAILLMGKHKPTYDPSTDCGDYVVATECAQLYTTGKKMEQKKYYSHSTRPGSLKEINMEGLMKQWGGGEVLRRAVRGMLPKNRLRDVRLRRLKVFEGSKHPFRLNFVKIDGKTIDEFRAERLAAQQIGGEGGEQVGVANGGHSLDAPRT</sequence>
<dbReference type="AlphaFoldDB" id="A0A8H3FDL8"/>
<comment type="caution">
    <text evidence="9">The sequence shown here is derived from an EMBL/GenBank/DDBJ whole genome shotgun (WGS) entry which is preliminary data.</text>
</comment>
<accession>A0A8H3FDL8</accession>
<dbReference type="CDD" id="cd00392">
    <property type="entry name" value="Ribosomal_L13"/>
    <property type="match status" value="1"/>
</dbReference>
<dbReference type="FunFam" id="3.90.1180.10:FF:000007">
    <property type="entry name" value="50S ribosomal protein L13"/>
    <property type="match status" value="1"/>
</dbReference>
<dbReference type="Pfam" id="PF00572">
    <property type="entry name" value="Ribosomal_L13"/>
    <property type="match status" value="1"/>
</dbReference>
<dbReference type="InterPro" id="IPR036899">
    <property type="entry name" value="Ribosomal_uL13_sf"/>
</dbReference>
<gene>
    <name evidence="9" type="ORF">GOMPHAMPRED_002565</name>
</gene>
<name>A0A8H3FDL8_9LECA</name>
<dbReference type="InterPro" id="IPR005822">
    <property type="entry name" value="Ribosomal_uL13"/>
</dbReference>
<dbReference type="GO" id="GO:0005762">
    <property type="term" value="C:mitochondrial large ribosomal subunit"/>
    <property type="evidence" value="ECO:0007669"/>
    <property type="project" value="TreeGrafter"/>
</dbReference>
<dbReference type="InterPro" id="IPR005823">
    <property type="entry name" value="Ribosomal_uL13_bac-type"/>
</dbReference>
<keyword evidence="5" id="KW-0687">Ribonucleoprotein</keyword>
<dbReference type="SUPFAM" id="SSF52161">
    <property type="entry name" value="Ribosomal protein L13"/>
    <property type="match status" value="1"/>
</dbReference>
<dbReference type="PANTHER" id="PTHR11545:SF2">
    <property type="entry name" value="LARGE RIBOSOMAL SUBUNIT PROTEIN UL13M"/>
    <property type="match status" value="1"/>
</dbReference>
<dbReference type="GO" id="GO:0006412">
    <property type="term" value="P:translation"/>
    <property type="evidence" value="ECO:0007669"/>
    <property type="project" value="InterPro"/>
</dbReference>
<evidence type="ECO:0000256" key="3">
    <source>
        <dbReference type="ARBA" id="ARBA00022980"/>
    </source>
</evidence>
<keyword evidence="10" id="KW-1185">Reference proteome</keyword>
<keyword evidence="4" id="KW-0496">Mitochondrion</keyword>
<comment type="subcellular location">
    <subcellularLocation>
        <location evidence="1">Mitochondrion</location>
    </subcellularLocation>
</comment>
<organism evidence="9 10">
    <name type="scientific">Gomphillus americanus</name>
    <dbReference type="NCBI Taxonomy" id="1940652"/>
    <lineage>
        <taxon>Eukaryota</taxon>
        <taxon>Fungi</taxon>
        <taxon>Dikarya</taxon>
        <taxon>Ascomycota</taxon>
        <taxon>Pezizomycotina</taxon>
        <taxon>Lecanoromycetes</taxon>
        <taxon>OSLEUM clade</taxon>
        <taxon>Ostropomycetidae</taxon>
        <taxon>Ostropales</taxon>
        <taxon>Graphidaceae</taxon>
        <taxon>Gomphilloideae</taxon>
        <taxon>Gomphillus</taxon>
    </lineage>
</organism>
<dbReference type="Proteomes" id="UP000664169">
    <property type="component" value="Unassembled WGS sequence"/>
</dbReference>
<evidence type="ECO:0000313" key="10">
    <source>
        <dbReference type="Proteomes" id="UP000664169"/>
    </source>
</evidence>
<dbReference type="NCBIfam" id="TIGR01066">
    <property type="entry name" value="rplM_bact"/>
    <property type="match status" value="1"/>
</dbReference>
<evidence type="ECO:0000256" key="8">
    <source>
        <dbReference type="SAM" id="MobiDB-lite"/>
    </source>
</evidence>
<dbReference type="OrthoDB" id="274622at2759"/>
<comment type="function">
    <text evidence="6">Component of the mitochondrial ribosome (mitoribosome), a dedicated translation machinery responsible for the synthesis of mitochondrial genome-encoded proteins, including at least some of the essential transmembrane subunits of the mitochondrial respiratory chain. The mitoribosomes are attached to the mitochondrial inner membrane and translation products are cotranslationally integrated into the membrane.</text>
</comment>
<proteinExistence type="inferred from homology"/>
<evidence type="ECO:0000256" key="5">
    <source>
        <dbReference type="ARBA" id="ARBA00023274"/>
    </source>
</evidence>
<evidence type="ECO:0000256" key="2">
    <source>
        <dbReference type="ARBA" id="ARBA00006227"/>
    </source>
</evidence>
<protein>
    <recommendedName>
        <fullName evidence="7">Large ribosomal subunit protein uL13m</fullName>
    </recommendedName>
</protein>